<name>A0ABV4TW58_9GAMM</name>
<dbReference type="EMBL" id="JBGUAW010000005">
    <property type="protein sequence ID" value="MFA9460770.1"/>
    <property type="molecule type" value="Genomic_DNA"/>
</dbReference>
<reference evidence="1 2" key="1">
    <citation type="submission" date="2024-08" db="EMBL/GenBank/DDBJ databases">
        <title>Whole-genome sequencing of halo(alkali)philic microorganisms from hypersaline lakes.</title>
        <authorList>
            <person name="Sorokin D.Y."/>
            <person name="Merkel A.Y."/>
            <person name="Messina E."/>
            <person name="Yakimov M."/>
        </authorList>
    </citation>
    <scope>NUCLEOTIDE SEQUENCE [LARGE SCALE GENOMIC DNA]</scope>
    <source>
        <strain evidence="1 2">Cl-TMA</strain>
    </source>
</reference>
<evidence type="ECO:0000313" key="1">
    <source>
        <dbReference type="EMBL" id="MFA9460770.1"/>
    </source>
</evidence>
<sequence>MALPSLHTRLPLEWSEDLPEPVPPTEKPRFGRYLEVLREHPDSRPLGPEEPDPVGLAALQHIPGSLRLRFLDKLYAAFRPTEPARLDRFIDAYLLLARQGFSILPIRSRSRRRLAQATTHALELMQILFRAHWHQNRIPPREWWARFLATFRGAGAAHLFAVRGPSLVGDTATTPLRPSARLLLQAATNPHAWESELHAHLEQFLQLLSEDVLLFPAASPSAYVESRRGRFVFDAAGDQPPVLPDGLDPRKPTAKAHAPDWWIIDASRALSRLTELRRNLDLGAAPARLHPLLAETPEAPRRILLQRLERILGRGNRRRRTPLPVPRPVHVAVGMEQAVRHCFAGRWSRSGDPATLKANVRLQSEVLAHPSATPEAGGWEAVEWDEAGIRLRGQGVGSGTLVGKPVLILDLEESPDTSTPRMQAGLVRWHQDLPASGGVQAGVELLPGHLHDGWCRISWSMGNALQEQPVLLLTQSQGPTSMLMPAGLFRSGAPFNIRIDNRDRLGEMIQLAEPGVHFEHVHVRLKDTP</sequence>
<organism evidence="1 2">
    <name type="scientific">Thiohalorhabdus methylotrophus</name>
    <dbReference type="NCBI Taxonomy" id="3242694"/>
    <lineage>
        <taxon>Bacteria</taxon>
        <taxon>Pseudomonadati</taxon>
        <taxon>Pseudomonadota</taxon>
        <taxon>Gammaproteobacteria</taxon>
        <taxon>Thiohalorhabdales</taxon>
        <taxon>Thiohalorhabdaceae</taxon>
        <taxon>Thiohalorhabdus</taxon>
    </lineage>
</organism>
<dbReference type="Proteomes" id="UP001575181">
    <property type="component" value="Unassembled WGS sequence"/>
</dbReference>
<gene>
    <name evidence="1" type="ORF">ACERLL_08025</name>
</gene>
<keyword evidence="2" id="KW-1185">Reference proteome</keyword>
<protein>
    <submittedName>
        <fullName evidence="1">Uncharacterized protein</fullName>
    </submittedName>
</protein>
<evidence type="ECO:0000313" key="2">
    <source>
        <dbReference type="Proteomes" id="UP001575181"/>
    </source>
</evidence>
<proteinExistence type="predicted"/>
<accession>A0ABV4TW58</accession>
<comment type="caution">
    <text evidence="1">The sequence shown here is derived from an EMBL/GenBank/DDBJ whole genome shotgun (WGS) entry which is preliminary data.</text>
</comment>
<dbReference type="RefSeq" id="WP_373655557.1">
    <property type="nucleotide sequence ID" value="NZ_JBGUAW010000005.1"/>
</dbReference>